<dbReference type="Gene3D" id="3.40.50.10540">
    <property type="entry name" value="Crotonobetainyl-coa:carnitine coa-transferase, domain 1"/>
    <property type="match status" value="1"/>
</dbReference>
<dbReference type="InterPro" id="IPR003673">
    <property type="entry name" value="CoA-Trfase_fam_III"/>
</dbReference>
<dbReference type="PANTHER" id="PTHR48207">
    <property type="entry name" value="SUCCINATE--HYDROXYMETHYLGLUTARATE COA-TRANSFERASE"/>
    <property type="match status" value="1"/>
</dbReference>
<dbReference type="EMBL" id="LMCB01000015">
    <property type="protein sequence ID" value="KZL19250.1"/>
    <property type="molecule type" value="Genomic_DNA"/>
</dbReference>
<dbReference type="OrthoDB" id="7208981at2"/>
<dbReference type="InterPro" id="IPR050483">
    <property type="entry name" value="CoA-transferase_III_domain"/>
</dbReference>
<comment type="caution">
    <text evidence="2">The sequence shown here is derived from an EMBL/GenBank/DDBJ whole genome shotgun (WGS) entry which is preliminary data.</text>
</comment>
<reference evidence="2 3" key="1">
    <citation type="journal article" date="2016" name="Front. Microbiol.">
        <title>Comparative Genomic Analysis Reveals a Diverse Repertoire of Genes Involved in Prokaryote-Eukaryote Interactions within the Pseudovibrio Genus.</title>
        <authorList>
            <person name="Romano S."/>
            <person name="Fernandez-Guerra A."/>
            <person name="Reen F.J."/>
            <person name="Glockner F.O."/>
            <person name="Crowley S.P."/>
            <person name="O'Sullivan O."/>
            <person name="Cotter P.D."/>
            <person name="Adams C."/>
            <person name="Dobson A.D."/>
            <person name="O'Gara F."/>
        </authorList>
    </citation>
    <scope>NUCLEOTIDE SEQUENCE [LARGE SCALE GENOMIC DNA]</scope>
    <source>
        <strain evidence="2 3">Ad2</strain>
    </source>
</reference>
<dbReference type="Pfam" id="PF02515">
    <property type="entry name" value="CoA_transf_3"/>
    <property type="match status" value="1"/>
</dbReference>
<dbReference type="SUPFAM" id="SSF89796">
    <property type="entry name" value="CoA-transferase family III (CaiB/BaiF)"/>
    <property type="match status" value="1"/>
</dbReference>
<sequence>MVVSVTFPLWSILPQRQWIRRLNSSRDSELHHSPAPNGPLDGLVVLDLSRILAGPTCTQLLGDMGAEVIKVEHPTRGDDTRRWGPPFLKGKNGGETSESAYYLSSNRNKHSIGIDMRSEEGVQILKDLATKADVVIENFKVGDLARKGLGYDDLREHNQSLIYCSLTGFGQTGPYAHRAGYDALIQAMGGIMSITGQSEAEGGQPTKIGVGIADVMCGMYACNAILAALHHRTKSGEGQHIDISLLDSQVAWLINQGLSYLTDGKNPERLGNAHPTIVPYETFPASDKDFMVAVGNDAQYMRFCQTLGCVELSTDPRFTTNAERVRNRAELIPLLRQFTIKHSAEHWAGELEAVGVPCGPVNDLEGVFNDPQILHRGMKISLPHAQSQTGQVDLIGNPIKYSRTPVTYRKAPPTLGEDSLSVLSKYLQKSKEEIDDLAARGVVSLGDS</sequence>
<evidence type="ECO:0000313" key="2">
    <source>
        <dbReference type="EMBL" id="KZL19250.1"/>
    </source>
</evidence>
<dbReference type="InterPro" id="IPR044855">
    <property type="entry name" value="CoA-Trfase_III_dom3_sf"/>
</dbReference>
<evidence type="ECO:0000256" key="1">
    <source>
        <dbReference type="ARBA" id="ARBA00022679"/>
    </source>
</evidence>
<dbReference type="InterPro" id="IPR023606">
    <property type="entry name" value="CoA-Trfase_III_dom_1_sf"/>
</dbReference>
<keyword evidence="3" id="KW-1185">Reference proteome</keyword>
<dbReference type="PANTHER" id="PTHR48207:SF3">
    <property type="entry name" value="SUCCINATE--HYDROXYMETHYLGLUTARATE COA-TRANSFERASE"/>
    <property type="match status" value="1"/>
</dbReference>
<dbReference type="Gene3D" id="3.30.1540.10">
    <property type="entry name" value="formyl-coa transferase, domain 3"/>
    <property type="match status" value="1"/>
</dbReference>
<dbReference type="PATRIC" id="fig|989403.3.peg.2140"/>
<keyword evidence="1 2" id="KW-0808">Transferase</keyword>
<organism evidence="2 3">
    <name type="scientific">Pseudovibrio axinellae</name>
    <dbReference type="NCBI Taxonomy" id="989403"/>
    <lineage>
        <taxon>Bacteria</taxon>
        <taxon>Pseudomonadati</taxon>
        <taxon>Pseudomonadota</taxon>
        <taxon>Alphaproteobacteria</taxon>
        <taxon>Hyphomicrobiales</taxon>
        <taxon>Stappiaceae</taxon>
        <taxon>Pseudovibrio</taxon>
    </lineage>
</organism>
<dbReference type="EC" id="2.8.3.15" evidence="2"/>
<proteinExistence type="predicted"/>
<evidence type="ECO:0000313" key="3">
    <source>
        <dbReference type="Proteomes" id="UP000076577"/>
    </source>
</evidence>
<accession>A0A165YUM7</accession>
<protein>
    <submittedName>
        <fullName evidence="2">Succinyl-CoA:(R)-benzylsuccinate CoA-transferase subunit BbsF</fullName>
        <ecNumber evidence="2">2.8.3.15</ecNumber>
    </submittedName>
</protein>
<dbReference type="STRING" id="989403.SAMN05421798_102706"/>
<gene>
    <name evidence="2" type="primary">bbsF_3</name>
    <name evidence="2" type="ORF">PsAD2_02001</name>
</gene>
<dbReference type="Proteomes" id="UP000076577">
    <property type="component" value="Unassembled WGS sequence"/>
</dbReference>
<dbReference type="AlphaFoldDB" id="A0A165YUM7"/>
<dbReference type="GO" id="GO:0033877">
    <property type="term" value="F:succinyl-CoA:(R)-benzylsuccinate CoA-transferase activity"/>
    <property type="evidence" value="ECO:0007669"/>
    <property type="project" value="UniProtKB-EC"/>
</dbReference>
<name>A0A165YUM7_9HYPH</name>